<feature type="region of interest" description="Disordered" evidence="6">
    <location>
        <begin position="65"/>
        <end position="106"/>
    </location>
</feature>
<accession>A0A7K8XIB3</accession>
<feature type="compositionally biased region" description="Polar residues" evidence="6">
    <location>
        <begin position="11"/>
        <end position="26"/>
    </location>
</feature>
<proteinExistence type="inferred from homology"/>
<feature type="compositionally biased region" description="Gly residues" evidence="6">
    <location>
        <begin position="81"/>
        <end position="106"/>
    </location>
</feature>
<sequence length="106" mass="10685">CLPSCEVSCPQPCTYSRSQRPNVSSCGDSTAVVYPPPVYIAFPGPMIATCPQETVVGSVMPYSVPGTDSSSWSTSRMLGSSGSGGYSRSGGYSGSGAYSGSGGYSG</sequence>
<feature type="region of interest" description="Disordered" evidence="6">
    <location>
        <begin position="1"/>
        <end position="26"/>
    </location>
</feature>
<dbReference type="AlphaFoldDB" id="A0A7K8XIB3"/>
<dbReference type="PANTHER" id="PTHR31203">
    <property type="entry name" value="BETA-KERATIN-RELATED PROTEIN-RELATED"/>
    <property type="match status" value="1"/>
</dbReference>
<organism evidence="7 8">
    <name type="scientific">Eubucco bourcierii</name>
    <name type="common">red-headed barbet</name>
    <dbReference type="NCBI Taxonomy" id="91767"/>
    <lineage>
        <taxon>Eukaryota</taxon>
        <taxon>Metazoa</taxon>
        <taxon>Chordata</taxon>
        <taxon>Craniata</taxon>
        <taxon>Vertebrata</taxon>
        <taxon>Euteleostomi</taxon>
        <taxon>Archelosauria</taxon>
        <taxon>Archosauria</taxon>
        <taxon>Dinosauria</taxon>
        <taxon>Saurischia</taxon>
        <taxon>Theropoda</taxon>
        <taxon>Coelurosauria</taxon>
        <taxon>Aves</taxon>
        <taxon>Neognathae</taxon>
        <taxon>Neoaves</taxon>
        <taxon>Telluraves</taxon>
        <taxon>Coraciimorphae</taxon>
        <taxon>Piciformes</taxon>
        <taxon>Ramphastidae</taxon>
        <taxon>Eubucco</taxon>
    </lineage>
</organism>
<evidence type="ECO:0000256" key="3">
    <source>
        <dbReference type="ARBA" id="ARBA00022744"/>
    </source>
</evidence>
<feature type="compositionally biased region" description="Low complexity" evidence="6">
    <location>
        <begin position="69"/>
        <end position="80"/>
    </location>
</feature>
<keyword evidence="4" id="KW-0007">Acetylation</keyword>
<evidence type="ECO:0000256" key="5">
    <source>
        <dbReference type="RuleBase" id="RU364002"/>
    </source>
</evidence>
<dbReference type="OrthoDB" id="9380305at2759"/>
<keyword evidence="3 5" id="KW-0416">Keratin</keyword>
<dbReference type="PANTHER" id="PTHR31203:SF1">
    <property type="entry name" value="BETA-KERATIN-RELATED PROTEIN-RELATED"/>
    <property type="match status" value="1"/>
</dbReference>
<evidence type="ECO:0000256" key="2">
    <source>
        <dbReference type="ARBA" id="ARBA00011806"/>
    </source>
</evidence>
<comment type="subunit">
    <text evidence="2 5">The avian keratins (F-ker, S-ker, C-ker and B-ker) are a complex mixture of very similar polypeptides.</text>
</comment>
<evidence type="ECO:0000256" key="6">
    <source>
        <dbReference type="SAM" id="MobiDB-lite"/>
    </source>
</evidence>
<dbReference type="GO" id="GO:0005200">
    <property type="term" value="F:structural constituent of cytoskeleton"/>
    <property type="evidence" value="ECO:0007669"/>
    <property type="project" value="InterPro"/>
</dbReference>
<evidence type="ECO:0000313" key="7">
    <source>
        <dbReference type="EMBL" id="NXF90514.1"/>
    </source>
</evidence>
<evidence type="ECO:0000313" key="8">
    <source>
        <dbReference type="Proteomes" id="UP000583613"/>
    </source>
</evidence>
<dbReference type="Pfam" id="PF02422">
    <property type="entry name" value="Keratin"/>
    <property type="match status" value="1"/>
</dbReference>
<protein>
    <recommendedName>
        <fullName evidence="5">Keratin</fullName>
    </recommendedName>
</protein>
<evidence type="ECO:0000256" key="1">
    <source>
        <dbReference type="ARBA" id="ARBA00008702"/>
    </source>
</evidence>
<gene>
    <name evidence="7" type="primary">Krsc_6</name>
    <name evidence="7" type="ORF">EUBBOU_R00277</name>
</gene>
<evidence type="ECO:0000256" key="4">
    <source>
        <dbReference type="ARBA" id="ARBA00022990"/>
    </source>
</evidence>
<dbReference type="GO" id="GO:0005882">
    <property type="term" value="C:intermediate filament"/>
    <property type="evidence" value="ECO:0007669"/>
    <property type="project" value="UniProtKB-KW"/>
</dbReference>
<comment type="similarity">
    <text evidence="1 5">Belongs to the avian keratin family.</text>
</comment>
<feature type="non-terminal residue" evidence="7">
    <location>
        <position position="106"/>
    </location>
</feature>
<dbReference type="InterPro" id="IPR003461">
    <property type="entry name" value="Keratin"/>
</dbReference>
<reference evidence="7 8" key="1">
    <citation type="submission" date="2019-09" db="EMBL/GenBank/DDBJ databases">
        <title>Bird 10,000 Genomes (B10K) Project - Family phase.</title>
        <authorList>
            <person name="Zhang G."/>
        </authorList>
    </citation>
    <scope>NUCLEOTIDE SEQUENCE [LARGE SCALE GENOMIC DNA]</scope>
    <source>
        <strain evidence="7">B10K-DU-001-04</strain>
        <tissue evidence="7">Muscle</tissue>
    </source>
</reference>
<comment type="caution">
    <text evidence="7">The sequence shown here is derived from an EMBL/GenBank/DDBJ whole genome shotgun (WGS) entry which is preliminary data.</text>
</comment>
<keyword evidence="8" id="KW-1185">Reference proteome</keyword>
<feature type="non-terminal residue" evidence="7">
    <location>
        <position position="1"/>
    </location>
</feature>
<name>A0A7K8XIB3_9PICI</name>
<dbReference type="Proteomes" id="UP000583613">
    <property type="component" value="Unassembled WGS sequence"/>
</dbReference>
<dbReference type="EMBL" id="VWZE01010821">
    <property type="protein sequence ID" value="NXF90514.1"/>
    <property type="molecule type" value="Genomic_DNA"/>
</dbReference>